<gene>
    <name evidence="8" type="ORF">GCM10010517_66630</name>
</gene>
<dbReference type="PROSITE" id="PS50011">
    <property type="entry name" value="PROTEIN_KINASE_DOM"/>
    <property type="match status" value="1"/>
</dbReference>
<proteinExistence type="predicted"/>
<feature type="compositionally biased region" description="Low complexity" evidence="6">
    <location>
        <begin position="345"/>
        <end position="377"/>
    </location>
</feature>
<sequence length="694" mass="71903">MNNLSPGESLHIGRYRVLSQLGRGGMGTVYLGESPDGQRVAIKVINPEYSQHEQFRMRFRREADAAQRVRRFCTAAVVEAALDGDQLYVVTEYVAGPNLEEAVRSGGPLRGSSLDALAVGVATALTAIHGAGVVHRDLKPSNVLLSPVGPRVIDFGIARALDSLSGITGTGELIGTPRYMAPEVLRGEPVSPACDVFSWGCLVAFAASGRAPFGGEALPAVVYQVLNTDPPLDGLEPALRELVAYALDKDPRNRPTSQQLLDHLVGRSAAPEQAAHSVQATWQQGTPAPGEPTPWPGSGPTGSHTAHQGPAAPHQSPAPYTAAHRSPAAPYAPQTPYPPEGHTVTGPPHGAAGHTTAAHPHGTADHTTAAHPHGAAGQTLAGPPHTTAGQTLAAPYHAAPGHPDAPPHTGSGPTIPGVPQDGPGRRAARRRRNATGATAGQRKLVIGAAVAALVTVGGGLGLYLALSPSGPPESLPLIYQDDFTQSGTGWSGGSYDPTGTGSRYGYASEGYYAVDVNGDYPVQRGDAPIPFVPAPPATPDPSASPTPVTPARLLVGADIAVRSGSTGQGEYGLFCRGEDGYKATRYEFLLDTSGNARIRKTVKDAGGELTKPVKVDLAETGTTTRLQAECTPAEDGVRLTMWVDGEEVQSYLDTTPLPNGQVGVIARVGENGKAVLKTSFDNFTLHGAAAPNPS</sequence>
<evidence type="ECO:0000313" key="8">
    <source>
        <dbReference type="EMBL" id="GAA2900908.1"/>
    </source>
</evidence>
<feature type="compositionally biased region" description="Polar residues" evidence="6">
    <location>
        <begin position="276"/>
        <end position="286"/>
    </location>
</feature>
<evidence type="ECO:0000256" key="4">
    <source>
        <dbReference type="ARBA" id="ARBA00022840"/>
    </source>
</evidence>
<name>A0ABN3W7Q4_9ACTN</name>
<organism evidence="8 9">
    <name type="scientific">Streptosporangium fragile</name>
    <dbReference type="NCBI Taxonomy" id="46186"/>
    <lineage>
        <taxon>Bacteria</taxon>
        <taxon>Bacillati</taxon>
        <taxon>Actinomycetota</taxon>
        <taxon>Actinomycetes</taxon>
        <taxon>Streptosporangiales</taxon>
        <taxon>Streptosporangiaceae</taxon>
        <taxon>Streptosporangium</taxon>
    </lineage>
</organism>
<dbReference type="PANTHER" id="PTHR43289:SF34">
    <property type="entry name" value="SERINE_THREONINE-PROTEIN KINASE YBDM-RELATED"/>
    <property type="match status" value="1"/>
</dbReference>
<keyword evidence="9" id="KW-1185">Reference proteome</keyword>
<dbReference type="EMBL" id="BAAAVI010000069">
    <property type="protein sequence ID" value="GAA2900908.1"/>
    <property type="molecule type" value="Genomic_DNA"/>
</dbReference>
<dbReference type="PROSITE" id="PS00107">
    <property type="entry name" value="PROTEIN_KINASE_ATP"/>
    <property type="match status" value="1"/>
</dbReference>
<keyword evidence="4 5" id="KW-0067">ATP-binding</keyword>
<dbReference type="InterPro" id="IPR011009">
    <property type="entry name" value="Kinase-like_dom_sf"/>
</dbReference>
<evidence type="ECO:0000313" key="9">
    <source>
        <dbReference type="Proteomes" id="UP001500831"/>
    </source>
</evidence>
<reference evidence="8 9" key="1">
    <citation type="journal article" date="2019" name="Int. J. Syst. Evol. Microbiol.">
        <title>The Global Catalogue of Microorganisms (GCM) 10K type strain sequencing project: providing services to taxonomists for standard genome sequencing and annotation.</title>
        <authorList>
            <consortium name="The Broad Institute Genomics Platform"/>
            <consortium name="The Broad Institute Genome Sequencing Center for Infectious Disease"/>
            <person name="Wu L."/>
            <person name="Ma J."/>
        </authorList>
    </citation>
    <scope>NUCLEOTIDE SEQUENCE [LARGE SCALE GENOMIC DNA]</scope>
    <source>
        <strain evidence="8 9">JCM 6242</strain>
    </source>
</reference>
<protein>
    <recommendedName>
        <fullName evidence="7">Protein kinase domain-containing protein</fullName>
    </recommendedName>
</protein>
<dbReference type="CDD" id="cd14014">
    <property type="entry name" value="STKc_PknB_like"/>
    <property type="match status" value="1"/>
</dbReference>
<evidence type="ECO:0000256" key="1">
    <source>
        <dbReference type="ARBA" id="ARBA00022679"/>
    </source>
</evidence>
<evidence type="ECO:0000256" key="3">
    <source>
        <dbReference type="ARBA" id="ARBA00022777"/>
    </source>
</evidence>
<dbReference type="InterPro" id="IPR000719">
    <property type="entry name" value="Prot_kinase_dom"/>
</dbReference>
<keyword evidence="3" id="KW-0418">Kinase</keyword>
<dbReference type="Gene3D" id="1.10.510.10">
    <property type="entry name" value="Transferase(Phosphotransferase) domain 1"/>
    <property type="match status" value="1"/>
</dbReference>
<dbReference type="PANTHER" id="PTHR43289">
    <property type="entry name" value="MITOGEN-ACTIVATED PROTEIN KINASE KINASE KINASE 20-RELATED"/>
    <property type="match status" value="1"/>
</dbReference>
<dbReference type="Gene3D" id="3.30.200.20">
    <property type="entry name" value="Phosphorylase Kinase, domain 1"/>
    <property type="match status" value="1"/>
</dbReference>
<keyword evidence="1" id="KW-0808">Transferase</keyword>
<dbReference type="Pfam" id="PF00069">
    <property type="entry name" value="Pkinase"/>
    <property type="match status" value="1"/>
</dbReference>
<dbReference type="InterPro" id="IPR017441">
    <property type="entry name" value="Protein_kinase_ATP_BS"/>
</dbReference>
<dbReference type="Proteomes" id="UP001500831">
    <property type="component" value="Unassembled WGS sequence"/>
</dbReference>
<evidence type="ECO:0000256" key="2">
    <source>
        <dbReference type="ARBA" id="ARBA00022741"/>
    </source>
</evidence>
<feature type="compositionally biased region" description="Low complexity" evidence="6">
    <location>
        <begin position="393"/>
        <end position="402"/>
    </location>
</feature>
<dbReference type="SUPFAM" id="SSF56112">
    <property type="entry name" value="Protein kinase-like (PK-like)"/>
    <property type="match status" value="1"/>
</dbReference>
<dbReference type="InterPro" id="IPR008271">
    <property type="entry name" value="Ser/Thr_kinase_AS"/>
</dbReference>
<feature type="region of interest" description="Disordered" evidence="6">
    <location>
        <begin position="268"/>
        <end position="439"/>
    </location>
</feature>
<dbReference type="PROSITE" id="PS00108">
    <property type="entry name" value="PROTEIN_KINASE_ST"/>
    <property type="match status" value="1"/>
</dbReference>
<feature type="binding site" evidence="5">
    <location>
        <position position="43"/>
    </location>
    <ligand>
        <name>ATP</name>
        <dbReference type="ChEBI" id="CHEBI:30616"/>
    </ligand>
</feature>
<keyword evidence="2 5" id="KW-0547">Nucleotide-binding</keyword>
<feature type="domain" description="Protein kinase" evidence="7">
    <location>
        <begin position="15"/>
        <end position="266"/>
    </location>
</feature>
<dbReference type="SMART" id="SM00220">
    <property type="entry name" value="S_TKc"/>
    <property type="match status" value="1"/>
</dbReference>
<evidence type="ECO:0000256" key="5">
    <source>
        <dbReference type="PROSITE-ProRule" id="PRU10141"/>
    </source>
</evidence>
<comment type="caution">
    <text evidence="8">The sequence shown here is derived from an EMBL/GenBank/DDBJ whole genome shotgun (WGS) entry which is preliminary data.</text>
</comment>
<dbReference type="Gene3D" id="2.60.120.560">
    <property type="entry name" value="Exo-inulinase, domain 1"/>
    <property type="match status" value="1"/>
</dbReference>
<evidence type="ECO:0000256" key="6">
    <source>
        <dbReference type="SAM" id="MobiDB-lite"/>
    </source>
</evidence>
<evidence type="ECO:0000259" key="7">
    <source>
        <dbReference type="PROSITE" id="PS50011"/>
    </source>
</evidence>
<accession>A0ABN3W7Q4</accession>